<dbReference type="InterPro" id="IPR056632">
    <property type="entry name" value="DUF7730"/>
</dbReference>
<dbReference type="Proteomes" id="UP001303647">
    <property type="component" value="Unassembled WGS sequence"/>
</dbReference>
<reference evidence="3" key="2">
    <citation type="submission" date="2023-05" db="EMBL/GenBank/DDBJ databases">
        <authorList>
            <consortium name="Lawrence Berkeley National Laboratory"/>
            <person name="Steindorff A."/>
            <person name="Hensen N."/>
            <person name="Bonometti L."/>
            <person name="Westerberg I."/>
            <person name="Brannstrom I.O."/>
            <person name="Guillou S."/>
            <person name="Cros-Aarteil S."/>
            <person name="Calhoun S."/>
            <person name="Haridas S."/>
            <person name="Kuo A."/>
            <person name="Mondo S."/>
            <person name="Pangilinan J."/>
            <person name="Riley R."/>
            <person name="Labutti K."/>
            <person name="Andreopoulos B."/>
            <person name="Lipzen A."/>
            <person name="Chen C."/>
            <person name="Yanf M."/>
            <person name="Daum C."/>
            <person name="Ng V."/>
            <person name="Clum A."/>
            <person name="Ohm R."/>
            <person name="Martin F."/>
            <person name="Silar P."/>
            <person name="Natvig D."/>
            <person name="Lalanne C."/>
            <person name="Gautier V."/>
            <person name="Ament-Velasquez S.L."/>
            <person name="Kruys A."/>
            <person name="Hutchinson M.I."/>
            <person name="Powell A.J."/>
            <person name="Barry K."/>
            <person name="Miller A.N."/>
            <person name="Grigoriev I.V."/>
            <person name="Debuchy R."/>
            <person name="Gladieux P."/>
            <person name="Thoren M.H."/>
            <person name="Johannesson H."/>
        </authorList>
    </citation>
    <scope>NUCLEOTIDE SEQUENCE</scope>
    <source>
        <strain evidence="3">CBS 359.72</strain>
    </source>
</reference>
<dbReference type="AlphaFoldDB" id="A0AAN7HQ89"/>
<sequence length="377" mass="42790">MDDTSSSHCSADPQFPSPFFTVLPAEIRNLIYAEFWKLYSARQHVVKRQIREEADAEGDPGSFTEQWLHVPCLVDPSAEDIRWSKYMDSSPSSEDRRIWVNRLRSEWCLHWACEEQIQLQDRTGPAESVSDREVSGAPKSPPAHGRTGILDLLLTCKRIYLECLPSLYSSTTFILTDTRTAGEFLACYGTDAERFPLRSLELCIRLPNLLTEIYYPPAVPGLDDEGPPAIFAGRARPTVSVRNNPWQRLCDALVALPAPLHDLRIWLDSSDLRPWHKRVSETRFFARLSDVRGLDKTRFVLSLPELPERRGPDSHALQEHYLEDDKLDDVPFTVERGPRPNNWRVHLRNIVSFSAAAALSLQPNAIGPVYPVPPPEA</sequence>
<feature type="domain" description="DUF7730" evidence="2">
    <location>
        <begin position="110"/>
        <end position="304"/>
    </location>
</feature>
<dbReference type="EMBL" id="MU857637">
    <property type="protein sequence ID" value="KAK4248450.1"/>
    <property type="molecule type" value="Genomic_DNA"/>
</dbReference>
<dbReference type="Pfam" id="PF24864">
    <property type="entry name" value="DUF7730"/>
    <property type="match status" value="1"/>
</dbReference>
<accession>A0AAN7HQ89</accession>
<dbReference type="PANTHER" id="PTHR38790">
    <property type="entry name" value="2EXR DOMAIN-CONTAINING PROTEIN-RELATED"/>
    <property type="match status" value="1"/>
</dbReference>
<evidence type="ECO:0000313" key="3">
    <source>
        <dbReference type="EMBL" id="KAK4248450.1"/>
    </source>
</evidence>
<keyword evidence="4" id="KW-1185">Reference proteome</keyword>
<comment type="caution">
    <text evidence="3">The sequence shown here is derived from an EMBL/GenBank/DDBJ whole genome shotgun (WGS) entry which is preliminary data.</text>
</comment>
<feature type="region of interest" description="Disordered" evidence="1">
    <location>
        <begin position="122"/>
        <end position="143"/>
    </location>
</feature>
<evidence type="ECO:0000256" key="1">
    <source>
        <dbReference type="SAM" id="MobiDB-lite"/>
    </source>
</evidence>
<organism evidence="3 4">
    <name type="scientific">Corynascus novoguineensis</name>
    <dbReference type="NCBI Taxonomy" id="1126955"/>
    <lineage>
        <taxon>Eukaryota</taxon>
        <taxon>Fungi</taxon>
        <taxon>Dikarya</taxon>
        <taxon>Ascomycota</taxon>
        <taxon>Pezizomycotina</taxon>
        <taxon>Sordariomycetes</taxon>
        <taxon>Sordariomycetidae</taxon>
        <taxon>Sordariales</taxon>
        <taxon>Chaetomiaceae</taxon>
        <taxon>Corynascus</taxon>
    </lineage>
</organism>
<gene>
    <name evidence="3" type="ORF">C7999DRAFT_40323</name>
</gene>
<name>A0AAN7HQ89_9PEZI</name>
<evidence type="ECO:0000259" key="2">
    <source>
        <dbReference type="Pfam" id="PF24864"/>
    </source>
</evidence>
<proteinExistence type="predicted"/>
<evidence type="ECO:0000313" key="4">
    <source>
        <dbReference type="Proteomes" id="UP001303647"/>
    </source>
</evidence>
<reference evidence="3" key="1">
    <citation type="journal article" date="2023" name="Mol. Phylogenet. Evol.">
        <title>Genome-scale phylogeny and comparative genomics of the fungal order Sordariales.</title>
        <authorList>
            <person name="Hensen N."/>
            <person name="Bonometti L."/>
            <person name="Westerberg I."/>
            <person name="Brannstrom I.O."/>
            <person name="Guillou S."/>
            <person name="Cros-Aarteil S."/>
            <person name="Calhoun S."/>
            <person name="Haridas S."/>
            <person name="Kuo A."/>
            <person name="Mondo S."/>
            <person name="Pangilinan J."/>
            <person name="Riley R."/>
            <person name="LaButti K."/>
            <person name="Andreopoulos B."/>
            <person name="Lipzen A."/>
            <person name="Chen C."/>
            <person name="Yan M."/>
            <person name="Daum C."/>
            <person name="Ng V."/>
            <person name="Clum A."/>
            <person name="Steindorff A."/>
            <person name="Ohm R.A."/>
            <person name="Martin F."/>
            <person name="Silar P."/>
            <person name="Natvig D.O."/>
            <person name="Lalanne C."/>
            <person name="Gautier V."/>
            <person name="Ament-Velasquez S.L."/>
            <person name="Kruys A."/>
            <person name="Hutchinson M.I."/>
            <person name="Powell A.J."/>
            <person name="Barry K."/>
            <person name="Miller A.N."/>
            <person name="Grigoriev I.V."/>
            <person name="Debuchy R."/>
            <person name="Gladieux P."/>
            <person name="Hiltunen Thoren M."/>
            <person name="Johannesson H."/>
        </authorList>
    </citation>
    <scope>NUCLEOTIDE SEQUENCE</scope>
    <source>
        <strain evidence="3">CBS 359.72</strain>
    </source>
</reference>
<protein>
    <recommendedName>
        <fullName evidence="2">DUF7730 domain-containing protein</fullName>
    </recommendedName>
</protein>